<evidence type="ECO:0000313" key="3">
    <source>
        <dbReference type="WBParaSite" id="ACRNAN_scaffold689.g7913.t1"/>
    </source>
</evidence>
<keyword evidence="2" id="KW-1185">Reference proteome</keyword>
<keyword evidence="1" id="KW-1133">Transmembrane helix</keyword>
<dbReference type="AlphaFoldDB" id="A0A914ECQ2"/>
<dbReference type="Proteomes" id="UP000887540">
    <property type="component" value="Unplaced"/>
</dbReference>
<sequence length="289" mass="33918">MFGISHPQILYPHLTFVLTGIFSKYSFSEDLHRICIELGTSILIVYMYSTLIMFTYRYAQTLETTTPQRILESPKFYILHILVLILICLANIGPMQSVFLSDSELKPLYEIEFPEIYDKYQNRIFIGIKEIPSFIYYSMTFFIVLTVIITLYCTFMTYRNLRRIKYRLSPKTFHLYRRLTNALFREFCLFSLFGGVPALFFMISVKFNTSHSIIIGQFVIFLVRFLPPSVIILNLVYIEAYKRALTNLMNQILIFAKLKKKRAIAVASIVVALKVEMMPRWKSKRSAMP</sequence>
<accession>A0A914ECQ2</accession>
<dbReference type="InterPro" id="IPR019422">
    <property type="entry name" value="7TM_GPCR_serpentine_rcpt_Srh"/>
</dbReference>
<feature type="transmembrane region" description="Helical" evidence="1">
    <location>
        <begin position="215"/>
        <end position="241"/>
    </location>
</feature>
<reference evidence="3" key="1">
    <citation type="submission" date="2022-11" db="UniProtKB">
        <authorList>
            <consortium name="WormBaseParasite"/>
        </authorList>
    </citation>
    <scope>IDENTIFICATION</scope>
</reference>
<feature type="transmembrane region" description="Helical" evidence="1">
    <location>
        <begin position="182"/>
        <end position="203"/>
    </location>
</feature>
<protein>
    <submittedName>
        <fullName evidence="3">G protein-coupled receptor</fullName>
    </submittedName>
</protein>
<feature type="transmembrane region" description="Helical" evidence="1">
    <location>
        <begin position="134"/>
        <end position="161"/>
    </location>
</feature>
<name>A0A914ECQ2_9BILA</name>
<evidence type="ECO:0000256" key="1">
    <source>
        <dbReference type="SAM" id="Phobius"/>
    </source>
</evidence>
<proteinExistence type="predicted"/>
<keyword evidence="1" id="KW-0812">Transmembrane</keyword>
<keyword evidence="1" id="KW-0472">Membrane</keyword>
<organism evidence="2 3">
    <name type="scientific">Acrobeloides nanus</name>
    <dbReference type="NCBI Taxonomy" id="290746"/>
    <lineage>
        <taxon>Eukaryota</taxon>
        <taxon>Metazoa</taxon>
        <taxon>Ecdysozoa</taxon>
        <taxon>Nematoda</taxon>
        <taxon>Chromadorea</taxon>
        <taxon>Rhabditida</taxon>
        <taxon>Tylenchina</taxon>
        <taxon>Cephalobomorpha</taxon>
        <taxon>Cephaloboidea</taxon>
        <taxon>Cephalobidae</taxon>
        <taxon>Acrobeloides</taxon>
    </lineage>
</organism>
<evidence type="ECO:0000313" key="2">
    <source>
        <dbReference type="Proteomes" id="UP000887540"/>
    </source>
</evidence>
<feature type="transmembrane region" description="Helical" evidence="1">
    <location>
        <begin position="31"/>
        <end position="56"/>
    </location>
</feature>
<dbReference type="Pfam" id="PF10318">
    <property type="entry name" value="7TM_GPCR_Srh"/>
    <property type="match status" value="1"/>
</dbReference>
<feature type="transmembrane region" description="Helical" evidence="1">
    <location>
        <begin position="77"/>
        <end position="99"/>
    </location>
</feature>
<dbReference type="WBParaSite" id="ACRNAN_scaffold689.g7913.t1">
    <property type="protein sequence ID" value="ACRNAN_scaffold689.g7913.t1"/>
    <property type="gene ID" value="ACRNAN_scaffold689.g7913"/>
</dbReference>